<evidence type="ECO:0000313" key="1">
    <source>
        <dbReference type="EMBL" id="WWQ69498.1"/>
    </source>
</evidence>
<geneLocation type="plasmid" evidence="1 2">
    <name>p1</name>
</geneLocation>
<proteinExistence type="predicted"/>
<organism evidence="1 2">
    <name type="scientific">Streptomyces citrinus</name>
    <dbReference type="NCBI Taxonomy" id="3118173"/>
    <lineage>
        <taxon>Bacteria</taxon>
        <taxon>Bacillati</taxon>
        <taxon>Actinomycetota</taxon>
        <taxon>Actinomycetes</taxon>
        <taxon>Kitasatosporales</taxon>
        <taxon>Streptomycetaceae</taxon>
        <taxon>Streptomyces</taxon>
    </lineage>
</organism>
<reference evidence="1" key="1">
    <citation type="journal article" date="2025" name="Int. J. Syst. Evol. Microbiol.">
        <title>Streptomyces citrinus sp. nov., with yellow diffusible pigment.</title>
        <authorList>
            <person name="He Y."/>
            <person name="Yang E."/>
            <person name="Xu J."/>
            <person name="Sun Y."/>
            <person name="Sun L."/>
        </authorList>
    </citation>
    <scope>NUCLEOTIDE SEQUENCE</scope>
    <source>
        <strain evidence="1">Q6</strain>
    </source>
</reference>
<gene>
    <name evidence="1" type="ORF">V2W30_40735</name>
</gene>
<sequence length="257" mass="27451">MVREAAEAFQAATEQLTDILPNGLHERGPNGALLAVTGSMIPVLNGIMSVSDVPDAEEIRLLCEKAEPHVQQLPWSIRLRGEAGEEITTLAARRGLSTRLQQPFMLLSLADGPEVGRDQRQFGPESVTVRPLGDDEHETFAAVLGTAFGAPPVIISSLYTPHVLGQAFVKAYIAEADGIPAAAGLAIVTERHVGLANIGTLPDHRRRGLGRAVVEAILRDARAAGAHTAYLHSSDEALPLFEQAGFRTEESWAAFTA</sequence>
<keyword evidence="1" id="KW-0614">Plasmid</keyword>
<accession>A0ACD5AR31</accession>
<dbReference type="Proteomes" id="UP001432251">
    <property type="component" value="Plasmid p1"/>
</dbReference>
<protein>
    <submittedName>
        <fullName evidence="1">GNAT family N-acetyltransferase</fullName>
    </submittedName>
</protein>
<evidence type="ECO:0000313" key="2">
    <source>
        <dbReference type="Proteomes" id="UP001432251"/>
    </source>
</evidence>
<name>A0ACD5AR31_9ACTN</name>
<dbReference type="EMBL" id="CP146023">
    <property type="protein sequence ID" value="WWQ69498.1"/>
    <property type="molecule type" value="Genomic_DNA"/>
</dbReference>
<keyword evidence="2" id="KW-1185">Reference proteome</keyword>